<organism evidence="15 16">
    <name type="scientific">Flavobacterium limnosediminis JC2902</name>
    <dbReference type="NCBI Taxonomy" id="1341181"/>
    <lineage>
        <taxon>Bacteria</taxon>
        <taxon>Pseudomonadati</taxon>
        <taxon>Bacteroidota</taxon>
        <taxon>Flavobacteriia</taxon>
        <taxon>Flavobacteriales</taxon>
        <taxon>Flavobacteriaceae</taxon>
        <taxon>Flavobacterium</taxon>
    </lineage>
</organism>
<dbReference type="RefSeq" id="WP_023579862.1">
    <property type="nucleotide sequence ID" value="NZ_AVGG01000017.1"/>
</dbReference>
<dbReference type="eggNOG" id="COG0514">
    <property type="taxonomic scope" value="Bacteria"/>
</dbReference>
<dbReference type="GO" id="GO:0003677">
    <property type="term" value="F:DNA binding"/>
    <property type="evidence" value="ECO:0007669"/>
    <property type="project" value="UniProtKB-KW"/>
</dbReference>
<evidence type="ECO:0000256" key="11">
    <source>
        <dbReference type="ARBA" id="ARBA00044535"/>
    </source>
</evidence>
<dbReference type="InterPro" id="IPR032284">
    <property type="entry name" value="RecQ_Zn-bd"/>
</dbReference>
<protein>
    <recommendedName>
        <fullName evidence="11">ATP-dependent DNA helicase RecQ</fullName>
        <ecNumber evidence="10">5.6.2.4</ecNumber>
    </recommendedName>
    <alternativeName>
        <fullName evidence="12">DNA 3'-5' helicase RecQ</fullName>
    </alternativeName>
</protein>
<evidence type="ECO:0000256" key="2">
    <source>
        <dbReference type="ARBA" id="ARBA00022723"/>
    </source>
</evidence>
<keyword evidence="7" id="KW-0238">DNA-binding</keyword>
<evidence type="ECO:0000256" key="6">
    <source>
        <dbReference type="ARBA" id="ARBA00022840"/>
    </source>
</evidence>
<dbReference type="EC" id="5.6.2.4" evidence="10"/>
<dbReference type="InterPro" id="IPR001650">
    <property type="entry name" value="Helicase_C-like"/>
</dbReference>
<proteinExistence type="inferred from homology"/>
<sequence>MEAQQILKKYWNHDSFREPQEAIIQSVLEGKDTFALLPTGGGKSICFQVPTMMKPGICLVISPLIALMKDQIQNLEKRNIKAIALTGGISSDETIDLLDNCQFGNYKFLYLSPERLQSDWILERIKGLPINLIAIDEAHCVSQWGHDFRPAYLKISKLKEHFPKVPFLALTATATTRVQDDISTQLGLESPVFFKKSFARENIAYMVFEAEDKLFRIKQILTKNPEPSIIYVRNRKACHDVSAQVAAMGFKSTFYHGGLTQKEKVKNMQSWLLEDVQVMVATNAFGMGIDKPNVRTVIHIQLPENLENYYQEAGRAGRNDAKAFAVLLLAPSDIQTTESQFLSVLPDKIFLKEVYIKLNNYFQVGYGEGINETFSFNLNHFCHQYKFPVLKTFNAMQFLDNQGIISLSKEFSEKISLQFLLDSREMLRYISLNPADEPVITAILRNYTGIYEIETAINTSLIARKSNTSEENLIEVLKRMHQKEICVLHSQSNDSQLTFNEVREDDLTINRIAKFLQQQNEIKTKQFESVICYVSDKKQCKSKLLLNYFGETDSKDCGICSYCITQKKSDKSPLEIAQNILALLKNSPLSSREIENSLDLSPEETIFALQLLLENNKVKINNQNQYISL</sequence>
<dbReference type="GO" id="GO:0046872">
    <property type="term" value="F:metal ion binding"/>
    <property type="evidence" value="ECO:0007669"/>
    <property type="project" value="UniProtKB-KW"/>
</dbReference>
<dbReference type="AlphaFoldDB" id="V6SJR7"/>
<keyword evidence="2" id="KW-0479">Metal-binding</keyword>
<dbReference type="PROSITE" id="PS51192">
    <property type="entry name" value="HELICASE_ATP_BIND_1"/>
    <property type="match status" value="1"/>
</dbReference>
<dbReference type="SMART" id="SM00490">
    <property type="entry name" value="HELICc"/>
    <property type="match status" value="1"/>
</dbReference>
<dbReference type="NCBIfam" id="TIGR00614">
    <property type="entry name" value="recQ_fam"/>
    <property type="match status" value="1"/>
</dbReference>
<dbReference type="GO" id="GO:0043590">
    <property type="term" value="C:bacterial nucleoid"/>
    <property type="evidence" value="ECO:0007669"/>
    <property type="project" value="TreeGrafter"/>
</dbReference>
<dbReference type="GO" id="GO:0006310">
    <property type="term" value="P:DNA recombination"/>
    <property type="evidence" value="ECO:0007669"/>
    <property type="project" value="InterPro"/>
</dbReference>
<reference evidence="15 16" key="1">
    <citation type="submission" date="2013-08" db="EMBL/GenBank/DDBJ databases">
        <title>Flavobacterium limnosediminis JC2902 genome sequencing.</title>
        <authorList>
            <person name="Lee K."/>
            <person name="Yi H."/>
            <person name="Park S."/>
            <person name="Chun J."/>
        </authorList>
    </citation>
    <scope>NUCLEOTIDE SEQUENCE [LARGE SCALE GENOMIC DNA]</scope>
    <source>
        <strain evidence="15 16">JC2902</strain>
    </source>
</reference>
<feature type="domain" description="Helicase C-terminal" evidence="14">
    <location>
        <begin position="216"/>
        <end position="362"/>
    </location>
</feature>
<dbReference type="Pfam" id="PF00270">
    <property type="entry name" value="DEAD"/>
    <property type="match status" value="1"/>
</dbReference>
<dbReference type="CDD" id="cd17920">
    <property type="entry name" value="DEXHc_RecQ"/>
    <property type="match status" value="1"/>
</dbReference>
<dbReference type="STRING" id="1341181.FLJC2902T_22880"/>
<gene>
    <name evidence="15" type="ORF">FLJC2902T_22880</name>
</gene>
<accession>V6SJR7</accession>
<dbReference type="PROSITE" id="PS51194">
    <property type="entry name" value="HELICASE_CTER"/>
    <property type="match status" value="1"/>
</dbReference>
<dbReference type="SUPFAM" id="SSF52540">
    <property type="entry name" value="P-loop containing nucleoside triphosphate hydrolases"/>
    <property type="match status" value="1"/>
</dbReference>
<evidence type="ECO:0000313" key="15">
    <source>
        <dbReference type="EMBL" id="ESU26948.1"/>
    </source>
</evidence>
<evidence type="ECO:0000256" key="3">
    <source>
        <dbReference type="ARBA" id="ARBA00022741"/>
    </source>
</evidence>
<dbReference type="InterPro" id="IPR014001">
    <property type="entry name" value="Helicase_ATP-bd"/>
</dbReference>
<dbReference type="PANTHER" id="PTHR13710:SF105">
    <property type="entry name" value="ATP-DEPENDENT DNA HELICASE Q1"/>
    <property type="match status" value="1"/>
</dbReference>
<keyword evidence="3" id="KW-0547">Nucleotide-binding</keyword>
<evidence type="ECO:0000259" key="13">
    <source>
        <dbReference type="PROSITE" id="PS51192"/>
    </source>
</evidence>
<keyword evidence="16" id="KW-1185">Reference proteome</keyword>
<dbReference type="SMART" id="SM00487">
    <property type="entry name" value="DEXDc"/>
    <property type="match status" value="1"/>
</dbReference>
<keyword evidence="6" id="KW-0067">ATP-binding</keyword>
<dbReference type="GO" id="GO:0005524">
    <property type="term" value="F:ATP binding"/>
    <property type="evidence" value="ECO:0007669"/>
    <property type="project" value="UniProtKB-KW"/>
</dbReference>
<evidence type="ECO:0000256" key="8">
    <source>
        <dbReference type="ARBA" id="ARBA00023235"/>
    </source>
</evidence>
<comment type="catalytic activity">
    <reaction evidence="9">
        <text>Couples ATP hydrolysis with the unwinding of duplex DNA by translocating in the 3'-5' direction.</text>
        <dbReference type="EC" id="5.6.2.4"/>
    </reaction>
</comment>
<dbReference type="Pfam" id="PF00271">
    <property type="entry name" value="Helicase_C"/>
    <property type="match status" value="1"/>
</dbReference>
<dbReference type="Gene3D" id="1.10.10.10">
    <property type="entry name" value="Winged helix-like DNA-binding domain superfamily/Winged helix DNA-binding domain"/>
    <property type="match status" value="1"/>
</dbReference>
<dbReference type="InterPro" id="IPR027417">
    <property type="entry name" value="P-loop_NTPase"/>
</dbReference>
<evidence type="ECO:0000313" key="16">
    <source>
        <dbReference type="Proteomes" id="UP000018004"/>
    </source>
</evidence>
<dbReference type="InterPro" id="IPR004589">
    <property type="entry name" value="DNA_helicase_ATP-dep_RecQ"/>
</dbReference>
<evidence type="ECO:0000256" key="1">
    <source>
        <dbReference type="ARBA" id="ARBA00005446"/>
    </source>
</evidence>
<dbReference type="Proteomes" id="UP000018004">
    <property type="component" value="Unassembled WGS sequence"/>
</dbReference>
<dbReference type="FunFam" id="3.40.50.300:FF:001389">
    <property type="entry name" value="ATP-dependent DNA helicase RecQ"/>
    <property type="match status" value="1"/>
</dbReference>
<evidence type="ECO:0000256" key="5">
    <source>
        <dbReference type="ARBA" id="ARBA00022806"/>
    </source>
</evidence>
<keyword evidence="5 15" id="KW-0347">Helicase</keyword>
<name>V6SJR7_9FLAO</name>
<dbReference type="EMBL" id="AVGG01000017">
    <property type="protein sequence ID" value="ESU26948.1"/>
    <property type="molecule type" value="Genomic_DNA"/>
</dbReference>
<evidence type="ECO:0000256" key="9">
    <source>
        <dbReference type="ARBA" id="ARBA00034617"/>
    </source>
</evidence>
<evidence type="ECO:0000259" key="14">
    <source>
        <dbReference type="PROSITE" id="PS51194"/>
    </source>
</evidence>
<dbReference type="Gene3D" id="3.40.50.300">
    <property type="entry name" value="P-loop containing nucleotide triphosphate hydrolases"/>
    <property type="match status" value="2"/>
</dbReference>
<evidence type="ECO:0000256" key="4">
    <source>
        <dbReference type="ARBA" id="ARBA00022801"/>
    </source>
</evidence>
<dbReference type="InterPro" id="IPR011545">
    <property type="entry name" value="DEAD/DEAH_box_helicase_dom"/>
</dbReference>
<dbReference type="InterPro" id="IPR036388">
    <property type="entry name" value="WH-like_DNA-bd_sf"/>
</dbReference>
<comment type="caution">
    <text evidence="15">The sequence shown here is derived from an EMBL/GenBank/DDBJ whole genome shotgun (WGS) entry which is preliminary data.</text>
</comment>
<dbReference type="OrthoDB" id="9763310at2"/>
<keyword evidence="8" id="KW-0413">Isomerase</keyword>
<comment type="similarity">
    <text evidence="1">Belongs to the helicase family. RecQ subfamily.</text>
</comment>
<evidence type="ECO:0000256" key="7">
    <source>
        <dbReference type="ARBA" id="ARBA00023125"/>
    </source>
</evidence>
<dbReference type="GO" id="GO:0030894">
    <property type="term" value="C:replisome"/>
    <property type="evidence" value="ECO:0007669"/>
    <property type="project" value="TreeGrafter"/>
</dbReference>
<dbReference type="GO" id="GO:0005737">
    <property type="term" value="C:cytoplasm"/>
    <property type="evidence" value="ECO:0007669"/>
    <property type="project" value="TreeGrafter"/>
</dbReference>
<dbReference type="GO" id="GO:0006281">
    <property type="term" value="P:DNA repair"/>
    <property type="evidence" value="ECO:0007669"/>
    <property type="project" value="TreeGrafter"/>
</dbReference>
<keyword evidence="4" id="KW-0378">Hydrolase</keyword>
<feature type="domain" description="Helicase ATP-binding" evidence="13">
    <location>
        <begin position="24"/>
        <end position="192"/>
    </location>
</feature>
<dbReference type="Pfam" id="PF16124">
    <property type="entry name" value="RecQ_Zn_bind"/>
    <property type="match status" value="1"/>
</dbReference>
<dbReference type="GO" id="GO:0043138">
    <property type="term" value="F:3'-5' DNA helicase activity"/>
    <property type="evidence" value="ECO:0007669"/>
    <property type="project" value="UniProtKB-EC"/>
</dbReference>
<dbReference type="GO" id="GO:0009378">
    <property type="term" value="F:four-way junction helicase activity"/>
    <property type="evidence" value="ECO:0007669"/>
    <property type="project" value="TreeGrafter"/>
</dbReference>
<dbReference type="GO" id="GO:0016787">
    <property type="term" value="F:hydrolase activity"/>
    <property type="evidence" value="ECO:0007669"/>
    <property type="project" value="UniProtKB-KW"/>
</dbReference>
<dbReference type="PANTHER" id="PTHR13710">
    <property type="entry name" value="DNA HELICASE RECQ FAMILY MEMBER"/>
    <property type="match status" value="1"/>
</dbReference>
<dbReference type="PATRIC" id="fig|1341181.4.peg.2249"/>
<evidence type="ECO:0000256" key="12">
    <source>
        <dbReference type="ARBA" id="ARBA00044550"/>
    </source>
</evidence>
<evidence type="ECO:0000256" key="10">
    <source>
        <dbReference type="ARBA" id="ARBA00034808"/>
    </source>
</evidence>